<dbReference type="InterPro" id="IPR029060">
    <property type="entry name" value="PIN-like_dom_sf"/>
</dbReference>
<evidence type="ECO:0000259" key="1">
    <source>
        <dbReference type="Pfam" id="PF01850"/>
    </source>
</evidence>
<dbReference type="InterPro" id="IPR052919">
    <property type="entry name" value="TA_system_RNase"/>
</dbReference>
<dbReference type="EMBL" id="JAAVJL010000002">
    <property type="protein sequence ID" value="NMF59846.1"/>
    <property type="molecule type" value="Genomic_DNA"/>
</dbReference>
<keyword evidence="3" id="KW-1185">Reference proteome</keyword>
<dbReference type="InterPro" id="IPR002716">
    <property type="entry name" value="PIN_dom"/>
</dbReference>
<dbReference type="PANTHER" id="PTHR36173">
    <property type="entry name" value="RIBONUCLEASE VAPC16-RELATED"/>
    <property type="match status" value="1"/>
</dbReference>
<dbReference type="Proteomes" id="UP000738376">
    <property type="component" value="Unassembled WGS sequence"/>
</dbReference>
<dbReference type="CDD" id="cd09872">
    <property type="entry name" value="PIN_Sll0205-like"/>
    <property type="match status" value="1"/>
</dbReference>
<comment type="caution">
    <text evidence="2">The sequence shown here is derived from an EMBL/GenBank/DDBJ whole genome shotgun (WGS) entry which is preliminary data.</text>
</comment>
<dbReference type="InterPro" id="IPR041705">
    <property type="entry name" value="PIN_Sll0205"/>
</dbReference>
<evidence type="ECO:0000313" key="3">
    <source>
        <dbReference type="Proteomes" id="UP000738376"/>
    </source>
</evidence>
<sequence>MMSVVADTHTIIWYLRSPEKLSTNAVNAVDNALNNGESIFISAISLVEINYLVEKNRIPTSSLEQLLQLIDDPLVKLVVVPLDTPVAKAFTQISRKIVPEMGDRIIAATALYLGLPLVTKDHKISNLSNIQIVW</sequence>
<organism evidence="2 3">
    <name type="scientific">Pseudanabaena yagii GIHE-NHR1</name>
    <dbReference type="NCBI Taxonomy" id="2722753"/>
    <lineage>
        <taxon>Bacteria</taxon>
        <taxon>Bacillati</taxon>
        <taxon>Cyanobacteriota</taxon>
        <taxon>Cyanophyceae</taxon>
        <taxon>Pseudanabaenales</taxon>
        <taxon>Pseudanabaenaceae</taxon>
        <taxon>Pseudanabaena</taxon>
        <taxon>Pseudanabaena yagii</taxon>
    </lineage>
</organism>
<proteinExistence type="predicted"/>
<feature type="domain" description="PIN" evidence="1">
    <location>
        <begin position="4"/>
        <end position="127"/>
    </location>
</feature>
<accession>A0ABX1LY09</accession>
<evidence type="ECO:0000313" key="2">
    <source>
        <dbReference type="EMBL" id="NMF59846.1"/>
    </source>
</evidence>
<reference evidence="2 3" key="1">
    <citation type="submission" date="2020-03" db="EMBL/GenBank/DDBJ databases">
        <title>Draft Genome Sequence of 2-Methylisoborneol Producing Pseudanabaena yagii Strain GIHE-NHR1 Isolated from North Han River in South Korea.</title>
        <authorList>
            <person name="Jeong J."/>
        </authorList>
    </citation>
    <scope>NUCLEOTIDE SEQUENCE [LARGE SCALE GENOMIC DNA]</scope>
    <source>
        <strain evidence="2 3">GIHE-NHR1</strain>
    </source>
</reference>
<dbReference type="Pfam" id="PF01850">
    <property type="entry name" value="PIN"/>
    <property type="match status" value="1"/>
</dbReference>
<name>A0ABX1LY09_9CYAN</name>
<dbReference type="Gene3D" id="3.40.50.1010">
    <property type="entry name" value="5'-nuclease"/>
    <property type="match status" value="1"/>
</dbReference>
<dbReference type="SUPFAM" id="SSF88723">
    <property type="entry name" value="PIN domain-like"/>
    <property type="match status" value="1"/>
</dbReference>
<dbReference type="PANTHER" id="PTHR36173:SF1">
    <property type="entry name" value="RIBONUCLEASE VAPC22"/>
    <property type="match status" value="1"/>
</dbReference>
<gene>
    <name evidence="2" type="ORF">HC246_17925</name>
</gene>
<protein>
    <submittedName>
        <fullName evidence="2">Type II toxin-antitoxin system VapC family toxin</fullName>
    </submittedName>
</protein>